<proteinExistence type="predicted"/>
<dbReference type="AlphaFoldDB" id="A0AAQ3P987"/>
<evidence type="ECO:0000313" key="3">
    <source>
        <dbReference type="Proteomes" id="UP001374535"/>
    </source>
</evidence>
<dbReference type="Proteomes" id="UP001374535">
    <property type="component" value="Chromosome 1"/>
</dbReference>
<sequence length="101" mass="11969">MQQEEEIHCLNTHLKSSISFCITCTLFFICIRFIMVTFYNIISKNYCPRHCRCYCADNIFSFTFPLKPSPFLFISRIHHPRACRGMLCTYMLPQLLIVPHI</sequence>
<reference evidence="2 3" key="1">
    <citation type="journal article" date="2023" name="Life. Sci Alliance">
        <title>Evolutionary insights into 3D genome organization and epigenetic landscape of Vigna mungo.</title>
        <authorList>
            <person name="Junaid A."/>
            <person name="Singh B."/>
            <person name="Bhatia S."/>
        </authorList>
    </citation>
    <scope>NUCLEOTIDE SEQUENCE [LARGE SCALE GENOMIC DNA]</scope>
    <source>
        <strain evidence="2">Urdbean</strain>
    </source>
</reference>
<keyword evidence="1" id="KW-1133">Transmembrane helix</keyword>
<name>A0AAQ3P987_VIGMU</name>
<gene>
    <name evidence="2" type="ORF">V8G54_001776</name>
</gene>
<keyword evidence="1" id="KW-0812">Transmembrane</keyword>
<dbReference type="EMBL" id="CP144700">
    <property type="protein sequence ID" value="WVZ23232.1"/>
    <property type="molecule type" value="Genomic_DNA"/>
</dbReference>
<evidence type="ECO:0000313" key="2">
    <source>
        <dbReference type="EMBL" id="WVZ23232.1"/>
    </source>
</evidence>
<protein>
    <submittedName>
        <fullName evidence="2">Uncharacterized protein</fullName>
    </submittedName>
</protein>
<keyword evidence="3" id="KW-1185">Reference proteome</keyword>
<organism evidence="2 3">
    <name type="scientific">Vigna mungo</name>
    <name type="common">Black gram</name>
    <name type="synonym">Phaseolus mungo</name>
    <dbReference type="NCBI Taxonomy" id="3915"/>
    <lineage>
        <taxon>Eukaryota</taxon>
        <taxon>Viridiplantae</taxon>
        <taxon>Streptophyta</taxon>
        <taxon>Embryophyta</taxon>
        <taxon>Tracheophyta</taxon>
        <taxon>Spermatophyta</taxon>
        <taxon>Magnoliopsida</taxon>
        <taxon>eudicotyledons</taxon>
        <taxon>Gunneridae</taxon>
        <taxon>Pentapetalae</taxon>
        <taxon>rosids</taxon>
        <taxon>fabids</taxon>
        <taxon>Fabales</taxon>
        <taxon>Fabaceae</taxon>
        <taxon>Papilionoideae</taxon>
        <taxon>50 kb inversion clade</taxon>
        <taxon>NPAAA clade</taxon>
        <taxon>indigoferoid/millettioid clade</taxon>
        <taxon>Phaseoleae</taxon>
        <taxon>Vigna</taxon>
    </lineage>
</organism>
<evidence type="ECO:0000256" key="1">
    <source>
        <dbReference type="SAM" id="Phobius"/>
    </source>
</evidence>
<accession>A0AAQ3P987</accession>
<feature type="transmembrane region" description="Helical" evidence="1">
    <location>
        <begin position="20"/>
        <end position="42"/>
    </location>
</feature>
<keyword evidence="1" id="KW-0472">Membrane</keyword>